<evidence type="ECO:0000313" key="2">
    <source>
        <dbReference type="EMBL" id="RYC53350.1"/>
    </source>
</evidence>
<accession>A0A444VRU7</accession>
<reference evidence="2 3" key="1">
    <citation type="submission" date="2014-04" db="EMBL/GenBank/DDBJ databases">
        <title>Whole genome of Muricauda olearia.</title>
        <authorList>
            <person name="Zhang X.-H."/>
            <person name="Tang K."/>
        </authorList>
    </citation>
    <scope>NUCLEOTIDE SEQUENCE [LARGE SCALE GENOMIC DNA]</scope>
    <source>
        <strain evidence="2 3">Th120</strain>
    </source>
</reference>
<comment type="caution">
    <text evidence="2">The sequence shown here is derived from an EMBL/GenBank/DDBJ whole genome shotgun (WGS) entry which is preliminary data.</text>
</comment>
<evidence type="ECO:0000256" key="1">
    <source>
        <dbReference type="SAM" id="SignalP"/>
    </source>
</evidence>
<name>A0A444VRU7_9FLAO</name>
<feature type="signal peptide" evidence="1">
    <location>
        <begin position="1"/>
        <end position="20"/>
    </location>
</feature>
<dbReference type="AlphaFoldDB" id="A0A444VRU7"/>
<evidence type="ECO:0000313" key="3">
    <source>
        <dbReference type="Proteomes" id="UP000290261"/>
    </source>
</evidence>
<feature type="chain" id="PRO_5019461296" description="Alpha/beta hydrolase" evidence="1">
    <location>
        <begin position="21"/>
        <end position="472"/>
    </location>
</feature>
<sequence>MKKTYAIFFLSVICLTSVSAQKLTLKKGEIIENLPVNDSLSSTFSLFLPSGFTTDRQWPLLVVFDMEGKGRQALSMFLTSAEKEGYVLAAPKVLDSVSITNNMVTTLGTIESVVGMLPIKNERIYTAGAASGGRFASLVPTFIKGIKGVMVISASLANTELLNSKQSFHFIGMVNRNNYNYPTLLADEKLLDTYKFPNHILLFEGNNEWPTNDYLSKGMQLFTLQAMGRKWVPKDSVYIENAFKEDLEKVNTLRNSGKFIWAEQYLGEMMSMYGAHKNLDSLRLVQREVRKNKQFRAMRREEQAAFLKESLLKQDYQYYMEEDMLTHNFNNLGWWNYQMTEVNKFVSSANIFEVEMGNRLLGFVNALAADNIQMVLSNEMVDEDALAFLYMLKTLLEPENFEFYLKTVSLSAKNEDFGTALFYLEEALKKGFKDKERLYGLEHTALFRITPEFNTLVSKYLEDALYDTIEEE</sequence>
<organism evidence="2 3">
    <name type="scientific">Flagellimonas olearia</name>
    <dbReference type="NCBI Taxonomy" id="552546"/>
    <lineage>
        <taxon>Bacteria</taxon>
        <taxon>Pseudomonadati</taxon>
        <taxon>Bacteroidota</taxon>
        <taxon>Flavobacteriia</taxon>
        <taxon>Flavobacteriales</taxon>
        <taxon>Flavobacteriaceae</taxon>
        <taxon>Flagellimonas</taxon>
    </lineage>
</organism>
<dbReference type="EMBL" id="JJMP01000001">
    <property type="protein sequence ID" value="RYC53350.1"/>
    <property type="molecule type" value="Genomic_DNA"/>
</dbReference>
<keyword evidence="1" id="KW-0732">Signal</keyword>
<dbReference type="Proteomes" id="UP000290261">
    <property type="component" value="Unassembled WGS sequence"/>
</dbReference>
<proteinExistence type="predicted"/>
<keyword evidence="3" id="KW-1185">Reference proteome</keyword>
<evidence type="ECO:0008006" key="4">
    <source>
        <dbReference type="Google" id="ProtNLM"/>
    </source>
</evidence>
<gene>
    <name evidence="2" type="ORF">DN53_03770</name>
</gene>
<protein>
    <recommendedName>
        <fullName evidence="4">Alpha/beta hydrolase</fullName>
    </recommendedName>
</protein>
<dbReference type="RefSeq" id="WP_129653029.1">
    <property type="nucleotide sequence ID" value="NZ_ML142907.1"/>
</dbReference>